<accession>A0A9W2ZAQ3</accession>
<feature type="compositionally biased region" description="Basic and acidic residues" evidence="7">
    <location>
        <begin position="3770"/>
        <end position="3781"/>
    </location>
</feature>
<dbReference type="InterPro" id="IPR013986">
    <property type="entry name" value="DExx_box_DNA_helicase_dom_sf"/>
</dbReference>
<dbReference type="Gene3D" id="1.25.40.20">
    <property type="entry name" value="Ankyrin repeat-containing domain"/>
    <property type="match status" value="3"/>
</dbReference>
<dbReference type="InterPro" id="IPR000571">
    <property type="entry name" value="Znf_CCCH"/>
</dbReference>
<dbReference type="InterPro" id="IPR002110">
    <property type="entry name" value="Ankyrin_rpt"/>
</dbReference>
<feature type="compositionally biased region" description="Basic and acidic residues" evidence="7">
    <location>
        <begin position="3699"/>
        <end position="3717"/>
    </location>
</feature>
<feature type="region of interest" description="Disordered" evidence="7">
    <location>
        <begin position="2070"/>
        <end position="2094"/>
    </location>
</feature>
<feature type="compositionally biased region" description="Acidic residues" evidence="7">
    <location>
        <begin position="1547"/>
        <end position="1564"/>
    </location>
</feature>
<reference evidence="10" key="1">
    <citation type="submission" date="2025-08" db="UniProtKB">
        <authorList>
            <consortium name="RefSeq"/>
        </authorList>
    </citation>
    <scope>IDENTIFICATION</scope>
</reference>
<dbReference type="InterPro" id="IPR036770">
    <property type="entry name" value="Ankyrin_rpt-contain_sf"/>
</dbReference>
<dbReference type="Pfam" id="PF00580">
    <property type="entry name" value="UvrD-helicase"/>
    <property type="match status" value="1"/>
</dbReference>
<keyword evidence="4" id="KW-0067">ATP-binding</keyword>
<feature type="region of interest" description="Disordered" evidence="7">
    <location>
        <begin position="3693"/>
        <end position="3873"/>
    </location>
</feature>
<gene>
    <name evidence="10" type="primary">LOC106069055</name>
</gene>
<dbReference type="GO" id="GO:0016787">
    <property type="term" value="F:hydrolase activity"/>
    <property type="evidence" value="ECO:0007669"/>
    <property type="project" value="UniProtKB-KW"/>
</dbReference>
<keyword evidence="5" id="KW-0862">Zinc</keyword>
<dbReference type="PROSITE" id="PS50103">
    <property type="entry name" value="ZF_C3H1"/>
    <property type="match status" value="1"/>
</dbReference>
<evidence type="ECO:0000313" key="9">
    <source>
        <dbReference type="Proteomes" id="UP001165740"/>
    </source>
</evidence>
<dbReference type="OMA" id="DGHWYKA"/>
<feature type="region of interest" description="Disordered" evidence="7">
    <location>
        <begin position="1619"/>
        <end position="1638"/>
    </location>
</feature>
<dbReference type="SUPFAM" id="SSF52540">
    <property type="entry name" value="P-loop containing nucleoside triphosphate hydrolases"/>
    <property type="match status" value="1"/>
</dbReference>
<feature type="region of interest" description="Disordered" evidence="7">
    <location>
        <begin position="1118"/>
        <end position="1170"/>
    </location>
</feature>
<feature type="compositionally biased region" description="Polar residues" evidence="7">
    <location>
        <begin position="3789"/>
        <end position="3808"/>
    </location>
</feature>
<feature type="region of interest" description="Disordered" evidence="7">
    <location>
        <begin position="722"/>
        <end position="757"/>
    </location>
</feature>
<dbReference type="InterPro" id="IPR011990">
    <property type="entry name" value="TPR-like_helical_dom_sf"/>
</dbReference>
<dbReference type="GO" id="GO:0008270">
    <property type="term" value="F:zinc ion binding"/>
    <property type="evidence" value="ECO:0007669"/>
    <property type="project" value="UniProtKB-KW"/>
</dbReference>
<proteinExistence type="predicted"/>
<dbReference type="PANTHER" id="PTHR21529">
    <property type="entry name" value="MAMMARY TURMOR VIRUS RECEPTOR HOMOLOG 1, 2 MTVR1, 2"/>
    <property type="match status" value="1"/>
</dbReference>
<dbReference type="PANTHER" id="PTHR21529:SF4">
    <property type="entry name" value="TPR AND ANKYRIN REPEAT-CONTAINING PROTEIN 1"/>
    <property type="match status" value="1"/>
</dbReference>
<name>A0A9W2ZAQ3_BIOGL</name>
<dbReference type="GO" id="GO:0005524">
    <property type="term" value="F:ATP binding"/>
    <property type="evidence" value="ECO:0007669"/>
    <property type="project" value="UniProtKB-KW"/>
</dbReference>
<evidence type="ECO:0000256" key="2">
    <source>
        <dbReference type="ARBA" id="ARBA00022801"/>
    </source>
</evidence>
<feature type="coiled-coil region" evidence="6">
    <location>
        <begin position="3478"/>
        <end position="3520"/>
    </location>
</feature>
<organism evidence="9 10">
    <name type="scientific">Biomphalaria glabrata</name>
    <name type="common">Bloodfluke planorb</name>
    <name type="synonym">Freshwater snail</name>
    <dbReference type="NCBI Taxonomy" id="6526"/>
    <lineage>
        <taxon>Eukaryota</taxon>
        <taxon>Metazoa</taxon>
        <taxon>Spiralia</taxon>
        <taxon>Lophotrochozoa</taxon>
        <taxon>Mollusca</taxon>
        <taxon>Gastropoda</taxon>
        <taxon>Heterobranchia</taxon>
        <taxon>Euthyneura</taxon>
        <taxon>Panpulmonata</taxon>
        <taxon>Hygrophila</taxon>
        <taxon>Lymnaeoidea</taxon>
        <taxon>Planorbidae</taxon>
        <taxon>Biomphalaria</taxon>
    </lineage>
</organism>
<dbReference type="Gene3D" id="1.25.40.10">
    <property type="entry name" value="Tetratricopeptide repeat domain"/>
    <property type="match status" value="3"/>
</dbReference>
<dbReference type="SUPFAM" id="SSF48452">
    <property type="entry name" value="TPR-like"/>
    <property type="match status" value="3"/>
</dbReference>
<feature type="region of interest" description="Disordered" evidence="7">
    <location>
        <begin position="1539"/>
        <end position="1565"/>
    </location>
</feature>
<dbReference type="Proteomes" id="UP001165740">
    <property type="component" value="Chromosome 17"/>
</dbReference>
<dbReference type="InterPro" id="IPR027417">
    <property type="entry name" value="P-loop_NTPase"/>
</dbReference>
<feature type="compositionally biased region" description="Basic and acidic residues" evidence="7">
    <location>
        <begin position="736"/>
        <end position="748"/>
    </location>
</feature>
<feature type="region of interest" description="Disordered" evidence="7">
    <location>
        <begin position="1570"/>
        <end position="1589"/>
    </location>
</feature>
<evidence type="ECO:0000313" key="10">
    <source>
        <dbReference type="RefSeq" id="XP_055872058.1"/>
    </source>
</evidence>
<dbReference type="InterPro" id="IPR014016">
    <property type="entry name" value="UvrD-like_ATP-bd"/>
</dbReference>
<feature type="compositionally biased region" description="Basic and acidic residues" evidence="7">
    <location>
        <begin position="1118"/>
        <end position="1142"/>
    </location>
</feature>
<evidence type="ECO:0000256" key="7">
    <source>
        <dbReference type="SAM" id="MobiDB-lite"/>
    </source>
</evidence>
<dbReference type="Gene3D" id="1.10.10.160">
    <property type="match status" value="1"/>
</dbReference>
<sequence>MDLANCEYFNPNTKDLIYRFWQTSETDSSLCFILIQALKKNAEDHIKTQSFEFAEHCYKFAITVQENLFHKTNKLVLPPHDEALLWSNISFVKEKQKKYVEALEDALHCIELDGTYSKGYWRASRASRGLKKYAEAAFFLLKYLAFGLPNDDDFKNFITEVAILVTYFKSLEDCGLCETENIYTTESPSVWNKILKMLCDHAEYKAIGILTIGTSGDPQVPETFIHRMAAVPKLDLSFMNVGQILKALAAKEGGTKSWHLKLAEFAIIRGANIRTIAEAFSKPLIVALTELCIAGEWASLLSLAWDRITSAEYDATDSDGNTAMHVYVKSPKRSTNQAIVLFHELGKKGCLTFLPDRHGKIPLHYVTKQDNCYFFLEQAEAVCRDGRLRRLKLLHDEGNKAWKENRCVEAIQFYNFAILIARVYNQDSLSVLYSNVAAAYLAINDFTNALEAAEKCLESNSSFFKGYFRKGQALVKLNDNVKACETYITGFTKATDTAFKCSFAEEAIKVLDTIPAKARARLVLRWKTLLSDSWLKILEYITQNKKWELLSLLMLGPPFESPDSAKQGIMGNCDVSSAVLSTFLPTFFESAADTDRMSALLLKLLKQGAAPDKLSLPEETHYHSLVRFCISARNTDVLEWILEKGSTKEIQAAKDKDNRTPLHTLCLEQEKRKENNMIYMKIAEILLTNGVPKEAADKVGQPAQEYALKGSNLQTFIRNYAKQATEPSSTRNSTRKTQEVKVESKRASPEPNISSGEKDWKALKQEGTDAYAKNNYEKAKLLYTEAIISLENELQKKVPNLMLINLEDGHNLAILYGNRAECWYKMGDKIQFLEDAKKNVDYDGNWYKGHQRVGRAFKEKGNPKSAVKAFTNAYKMWKPSDGEKNRLAILSDLVDCAYELKMDPSNSFQNVPISNSAWAKLAYEYLKKKDWLKAEFSESLACNSQFRNERFDPTDINLAHLCDEKKLKQHYKWICRLLMFFLKYNVDHTTLKFHPEDTFFHAVIAISLMNPIPPIERKYLDDSLVLLFQVMDSIISPQKLQNLTDAKGNTVLHSLAILKGSDPMRQYLAHYLVEKGVNVMARNKDNALAYDLTKSNDIVRYVLQSYMDKEAAIIKAAEKQKEEESRNKKQQKKETAKGDTGTKKATVSASEVKPKVQEKPLNNIKPDETDKLKKEKTLANAASKKLCDFCEKKLEDALEYQKEEEYEKAYLQLVEVINIKKHGTDPRHKNMKQQSLTRIATLLSYADANESPKSLIKNISSDGIVDVINELAQTRKWIQLEKFVAHVKDNDRGKALTDFAKSINLQDVIDEPSLDGLTDSKISIIDLLLSYGAKLDKTTSITALNHSMAKSDWMLVVKLLKMGANPKGVSLNPKDTPNHAALQVGLSLDPGNFTILEELRSIYVREKDKTGYGYLSESCKDGDGNTLLHLAAQAKFSPHSLRAVELLCEWQVPADVCNNVGKLPVDYLTSRTDRRAQYIKVTMSSDKRGGTASNVARQKSTTKNHPVTDGTKNVYHKYREEVAEILKEIPDVFIDYLKPEEENDKQSEEEESEEEEEEDTDSYADESRIEFEDDNMDEDNTNLVSGEEESELNFDVKAFDNMAWDVECTEDVWNMLRSRREKRAPNEETTEDNPQKKSKKEKIPIFVKKIIVKYIYQLAKGDWRLHLQRRVKGIPDTLQLFKIKLPLGICLLWELAVAFSPRLSETAENLLAMEPGVEEDVALSKGRVYSELIRVWNVVLKSSDVEHFVRKIVRSHQRGKECIIQKKLIGLNSTDTPQTSTCDRFPSLYIETSSSRSDISETQFEKSYFPPASAHRNEFHILKFYSFSSTLVSAVLSSAETKIDFPFRVTDIEHAIISLDSNTPLLLLGRSGTGKTTCCLYRLWGMFLCYWEQAMKFNSPLLPRKLPEFLEHENVEGDEAVSKETKTDQGDLADSCSLVDELDEDDETEEGDNDILYEHLHQLFVTKNPVLCTEVEKNFLKLRHASTILHMHNTAPNKVLPNTLQEVDDVCFPLFLTSRQLLLMLDASIDGEPFFPRNEDLALKVAIPGWGTQEDIFNIAPLIHEFFDSSDEDDDEELPKKAKNPHAHGTRGQVKVDPRRECTYEVFAFQVWPKVAKKVQLDCHASLAWTEIMSFIKGSYEALNTENGYLNKTQYLDLGRKRAPNFSGDRAKIYEAFLLFNNYKQQHFLFDEADLVFKLYTRLRTMTYIPWTLHEIYVDETQDFTQAELALLVSLGHDPNKMFLTGDTAQSIMRGISFRFIDLKSLFYYAKESARENEKYLASIKVPQKVHQLRYNYRSHTGILSLASSVLDILIEFFPESFDPLKKDQGMFAGPKPVVIESCSPGDLALLLTGNRRKTSHIEFGAHQAILVVNEGAKEKIPEELRTGIVLTIYESKGLEFDDILIYNFFKDSQANKEWRVVTTFLENLVTRVEHEDDTRNLVEIKTDLLSQTNRPRALAFDPNQHKLLNSELKHLYTALTRARVNVWIFDEDEEKRAPMFEYFKALNLVKCMEVGDSENITEELMFADSSSPHEWKQAGDNYMKQRLYHVAAKCYSKALQPEKVKLALAYQTALEASKLKASPREMREKYLSAGVQFLKCGGLYKAAICFQNAKEILLAAQTYEKNGQFEEAASQYRKLQDSKYVLDESSCLEKVGMFGRAVQVLQLAKHFDRAMDCLTRYKMQVKKFKNSGRPVPLILLDNKPSLSEENLCFSAARHHHENKEHSKAIAAMRRVKDIGSQIDFFKNHGYFAEAAELMMKEGKTEEAATLMLRNGHTDKALAYSTDGMNKQQTAFINLVLARKYETNFDQENIKKHAKRALNIYIDLGDYDGQAQAKLILGKHTLEEKLLKSAHNDFDMKKPPNDIGRLESLAAFIEVKSAELTIEECKKCVNCVKQALTVIQNLYDTKGNKSEQLLSYLKFYGFDLDVVTQKVCWYPNEYPYCQSLLGINKEEETAEVQIKTDRQHALTAIRNHVMSWIKSWSKKVKQQLALLLPKHTPCRNFLEGLKCTDQDCQYRHQHIATLTEEKDILNIHTLAVSLDHYLQTGLDKLEGTDCETLKEELSSLNDVTSQWDTVKRFLDYSFPTSVTATRENEDLVKNLVSQIRSSKVVVNQIQRYFKFLWDNPGRVGKGKSRNVVKERCKTSDWIVQASFFSTLFNFEHFNVRKEVQDLENQLRNNFKHWTKKYKKYALFSPVQSAFDGEMMVETIGSRFIESLDWLKDHDPLEAAFAFSKMISTLGRRNVLSLMPKPEHLIFWMEFYFTVTWFFIGNSFVQDKNKPNFVLSNSLLATVYLVNASLAKDGGKTNKDKIQQLITQYSSSQSKRLYFREEHYCNFLVGQNEFSGFSLIALFNDLCSGAQPQYQLAERVLILSLCTLLNIPLKFVSSKYEAPIRRELFKLTVTDTLPAPLKTLINTVNKASGYLQIATALFVYIRSRKNLKIFQCQWVARDTCPMLYEEMTSYPNIPLTTINLQELAQTESAETEEKEDADALDEEDIQKMEAKKVAAEQEKSKKTAIQRIIKALRFNLMKMKLKKKSYRDFELKEMFRPFTLSHNFCGVCGIELGTEIGQPLEDGEPLTILTKEVHSLDQSHRIALKELDTFYQIYDKQIYYELDKIERFLLQRKVEENSEIYADILIDVTKVLSSLSSFRKLLADVLAKRAWTDRASVLEAFRTLQEDFKEKEHKIDAQFQKASNKSEENEDLERQETGKDIIDNTEGDLLDFEGGVHGSENPGDDYRPAKYRSQNSANYYDRRNNPGARYYRQKGWHDNRSYERGHSSHRNGRFDQTQVYQYRADQTSNTNYDNDYHPANNRRQNYRNFNKGDYSDDQRYNYHRPGRNFNNGQRGRNRNREEFLKNAPPRFQKQFMNG</sequence>
<evidence type="ECO:0000256" key="4">
    <source>
        <dbReference type="ARBA" id="ARBA00022840"/>
    </source>
</evidence>
<evidence type="ECO:0000256" key="3">
    <source>
        <dbReference type="ARBA" id="ARBA00022806"/>
    </source>
</evidence>
<dbReference type="RefSeq" id="XP_055872058.1">
    <property type="nucleotide sequence ID" value="XM_056016083.1"/>
</dbReference>
<dbReference type="GeneID" id="106069055"/>
<protein>
    <submittedName>
        <fullName evidence="10">TPR and ankyrin repeat-containing protein 1-like</fullName>
    </submittedName>
</protein>
<keyword evidence="9" id="KW-1185">Reference proteome</keyword>
<keyword evidence="5" id="KW-0863">Zinc-finger</keyword>
<dbReference type="InterPro" id="IPR039904">
    <property type="entry name" value="TRANK1"/>
</dbReference>
<dbReference type="Gene3D" id="3.40.50.300">
    <property type="entry name" value="P-loop containing nucleotide triphosphate hydrolases"/>
    <property type="match status" value="2"/>
</dbReference>
<dbReference type="OrthoDB" id="3156807at2759"/>
<evidence type="ECO:0000256" key="5">
    <source>
        <dbReference type="PROSITE-ProRule" id="PRU00723"/>
    </source>
</evidence>
<dbReference type="InterPro" id="IPR019734">
    <property type="entry name" value="TPR_rpt"/>
</dbReference>
<feature type="domain" description="C3H1-type" evidence="8">
    <location>
        <begin position="2996"/>
        <end position="3023"/>
    </location>
</feature>
<keyword evidence="5" id="KW-0479">Metal-binding</keyword>
<evidence type="ECO:0000256" key="6">
    <source>
        <dbReference type="SAM" id="Coils"/>
    </source>
</evidence>
<keyword evidence="2" id="KW-0378">Hydrolase</keyword>
<dbReference type="GO" id="GO:0004386">
    <property type="term" value="F:helicase activity"/>
    <property type="evidence" value="ECO:0007669"/>
    <property type="project" value="UniProtKB-KW"/>
</dbReference>
<dbReference type="GO" id="GO:0010468">
    <property type="term" value="P:regulation of gene expression"/>
    <property type="evidence" value="ECO:0007669"/>
    <property type="project" value="UniProtKB-ARBA"/>
</dbReference>
<keyword evidence="3" id="KW-0347">Helicase</keyword>
<keyword evidence="1" id="KW-0547">Nucleotide-binding</keyword>
<feature type="compositionally biased region" description="Acidic residues" evidence="7">
    <location>
        <begin position="1571"/>
        <end position="1589"/>
    </location>
</feature>
<feature type="zinc finger region" description="C3H1-type" evidence="5">
    <location>
        <begin position="2996"/>
        <end position="3023"/>
    </location>
</feature>
<dbReference type="SMART" id="SM00028">
    <property type="entry name" value="TPR"/>
    <property type="match status" value="10"/>
</dbReference>
<feature type="region of interest" description="Disordered" evidence="7">
    <location>
        <begin position="1484"/>
        <end position="1511"/>
    </location>
</feature>
<evidence type="ECO:0000259" key="8">
    <source>
        <dbReference type="PROSITE" id="PS50103"/>
    </source>
</evidence>
<dbReference type="SMART" id="SM00248">
    <property type="entry name" value="ANK"/>
    <property type="match status" value="5"/>
</dbReference>
<keyword evidence="6" id="KW-0175">Coiled coil</keyword>
<evidence type="ECO:0000256" key="1">
    <source>
        <dbReference type="ARBA" id="ARBA00022741"/>
    </source>
</evidence>
<dbReference type="SUPFAM" id="SSF48403">
    <property type="entry name" value="Ankyrin repeat"/>
    <property type="match status" value="2"/>
</dbReference>
<feature type="compositionally biased region" description="Polar residues" evidence="7">
    <location>
        <begin position="1491"/>
        <end position="1505"/>
    </location>
</feature>